<dbReference type="Pfam" id="PF04028">
    <property type="entry name" value="DUF374"/>
    <property type="match status" value="1"/>
</dbReference>
<evidence type="ECO:0000256" key="1">
    <source>
        <dbReference type="SAM" id="Phobius"/>
    </source>
</evidence>
<gene>
    <name evidence="3" type="ORF">CP985_13410</name>
</gene>
<evidence type="ECO:0000313" key="4">
    <source>
        <dbReference type="Proteomes" id="UP000290092"/>
    </source>
</evidence>
<keyword evidence="1" id="KW-0812">Transmembrane</keyword>
<keyword evidence="4" id="KW-1185">Reference proteome</keyword>
<evidence type="ECO:0000313" key="3">
    <source>
        <dbReference type="EMBL" id="RXK13679.1"/>
    </source>
</evidence>
<feature type="domain" description="DUF374" evidence="2">
    <location>
        <begin position="65"/>
        <end position="130"/>
    </location>
</feature>
<proteinExistence type="predicted"/>
<dbReference type="RefSeq" id="WP_114842787.1">
    <property type="nucleotide sequence ID" value="NZ_CP031219.1"/>
</dbReference>
<dbReference type="InterPro" id="IPR007172">
    <property type="entry name" value="DUF374"/>
</dbReference>
<sequence>MKKRIKTFISLTVMPFILHLIVRFIYLTNKKVFHHAKINPKEPIIVAFWHGELLMQPFNYQKLRPNSLIKAIISQHKDGEAITRTVEYLGIGSIRGSSSKGGAKALISTIKELKAKNDIAITPDGPRGPRFSVADGIVAIANKANARIVIFNCKPSKYWQMKSWDKFIVPKPFGTLEFFIQEPLDISGLENEEAKALIKEKMLINAVI</sequence>
<dbReference type="EMBL" id="NXID01000064">
    <property type="protein sequence ID" value="RXK13679.1"/>
    <property type="molecule type" value="Genomic_DNA"/>
</dbReference>
<dbReference type="KEGG" id="amyt:AMYT_2433"/>
<dbReference type="CDD" id="cd07983">
    <property type="entry name" value="LPLAT_DUF374-like"/>
    <property type="match status" value="1"/>
</dbReference>
<keyword evidence="1" id="KW-0472">Membrane</keyword>
<name>A0AAX2ADK8_9BACT</name>
<evidence type="ECO:0000259" key="2">
    <source>
        <dbReference type="Pfam" id="PF04028"/>
    </source>
</evidence>
<dbReference type="Proteomes" id="UP000290092">
    <property type="component" value="Unassembled WGS sequence"/>
</dbReference>
<organism evidence="3 4">
    <name type="scientific">Malaciobacter mytili LMG 24559</name>
    <dbReference type="NCBI Taxonomy" id="1032238"/>
    <lineage>
        <taxon>Bacteria</taxon>
        <taxon>Pseudomonadati</taxon>
        <taxon>Campylobacterota</taxon>
        <taxon>Epsilonproteobacteria</taxon>
        <taxon>Campylobacterales</taxon>
        <taxon>Arcobacteraceae</taxon>
        <taxon>Malaciobacter</taxon>
    </lineage>
</organism>
<keyword evidence="1" id="KW-1133">Transmembrane helix</keyword>
<protein>
    <recommendedName>
        <fullName evidence="2">DUF374 domain-containing protein</fullName>
    </recommendedName>
</protein>
<comment type="caution">
    <text evidence="3">The sequence shown here is derived from an EMBL/GenBank/DDBJ whole genome shotgun (WGS) entry which is preliminary data.</text>
</comment>
<feature type="transmembrane region" description="Helical" evidence="1">
    <location>
        <begin position="7"/>
        <end position="26"/>
    </location>
</feature>
<accession>A0AAX2ADK8</accession>
<dbReference type="AlphaFoldDB" id="A0AAX2ADK8"/>
<reference evidence="3 4" key="1">
    <citation type="submission" date="2017-09" db="EMBL/GenBank/DDBJ databases">
        <title>Genomics of the genus Arcobacter.</title>
        <authorList>
            <person name="Perez-Cataluna A."/>
            <person name="Figueras M.J."/>
            <person name="Salas-Masso N."/>
        </authorList>
    </citation>
    <scope>NUCLEOTIDE SEQUENCE [LARGE SCALE GENOMIC DNA]</scope>
    <source>
        <strain evidence="3 4">CECT 7386</strain>
    </source>
</reference>